<dbReference type="GO" id="GO:0070573">
    <property type="term" value="F:metallodipeptidase activity"/>
    <property type="evidence" value="ECO:0007669"/>
    <property type="project" value="InterPro"/>
</dbReference>
<evidence type="ECO:0000256" key="19">
    <source>
        <dbReference type="ARBA" id="ARBA00025833"/>
    </source>
</evidence>
<evidence type="ECO:0000256" key="8">
    <source>
        <dbReference type="ARBA" id="ARBA00022670"/>
    </source>
</evidence>
<evidence type="ECO:0000256" key="3">
    <source>
        <dbReference type="ARBA" id="ARBA00004555"/>
    </source>
</evidence>
<comment type="subunit">
    <text evidence="19">Homodimer. The monomeric form is inactive while the homodimer is active.</text>
</comment>
<dbReference type="InterPro" id="IPR046450">
    <property type="entry name" value="PA_dom_sf"/>
</dbReference>
<evidence type="ECO:0000313" key="24">
    <source>
        <dbReference type="Proteomes" id="UP000650081"/>
    </source>
</evidence>
<evidence type="ECO:0000256" key="9">
    <source>
        <dbReference type="ARBA" id="ARBA00022723"/>
    </source>
</evidence>
<evidence type="ECO:0000256" key="6">
    <source>
        <dbReference type="ARBA" id="ARBA00022525"/>
    </source>
</evidence>
<dbReference type="GO" id="GO:0046872">
    <property type="term" value="F:metal ion binding"/>
    <property type="evidence" value="ECO:0007669"/>
    <property type="project" value="UniProtKB-KW"/>
</dbReference>
<evidence type="ECO:0000313" key="23">
    <source>
        <dbReference type="EMBL" id="MBC6996704.1"/>
    </source>
</evidence>
<dbReference type="EMBL" id="JACSIT010000154">
    <property type="protein sequence ID" value="MBC6996704.1"/>
    <property type="molecule type" value="Genomic_DNA"/>
</dbReference>
<evidence type="ECO:0000256" key="4">
    <source>
        <dbReference type="ARBA" id="ARBA00004613"/>
    </source>
</evidence>
<keyword evidence="21" id="KW-0812">Transmembrane</keyword>
<keyword evidence="8" id="KW-0645">Protease</keyword>
<comment type="caution">
    <text evidence="23">The sequence shown here is derived from an EMBL/GenBank/DDBJ whole genome shotgun (WGS) entry which is preliminary data.</text>
</comment>
<evidence type="ECO:0000256" key="12">
    <source>
        <dbReference type="ARBA" id="ARBA00022824"/>
    </source>
</evidence>
<evidence type="ECO:0000256" key="17">
    <source>
        <dbReference type="ARBA" id="ARBA00023180"/>
    </source>
</evidence>
<evidence type="ECO:0000256" key="13">
    <source>
        <dbReference type="ARBA" id="ARBA00022833"/>
    </source>
</evidence>
<sequence length="481" mass="51803">MFLYSPLAALSRGLSGFIYSVVKSVILCALFLAPAANLRGQSDDAFVLKKIYDLALTEGECYDWLRHLSKDIGPRLAGSPGADAAVASMQRLMDTLGFDTVYLQPCLVPRWERGGPASGRIINNAIVGTESLNVIALGNTKGTGPDGVTAPLVEVFSLQEVEKLGRAGVAGRIVFFNRPMDPTQVNTFAAYGGAVDQRGMGPSIAARYGAKAVLVRSMTTGLDDVPHTGAVATVDSVPAIPALAVSTNDAEKLSRLLRHGEVRVHLQSDGRMLPPVRSYNVIGEVRGTEFPEEIILVGGHLDSWDVGEGAHDDGAGIVHSLQVLPLLQKIGHRPRRTFRCVLFMNEENGLAGGRAYWEASNAMGEFHLAALESDSGGFTPRGFSAQAENEVFKDFFARINTWLPLLEPYGLAFFTGGSGADISGLKSQGGLLLGFRPDSQRYFDFHHTGTDVFENVNKRELEMGAAAITSLLYLIDRHGLR</sequence>
<dbReference type="SUPFAM" id="SSF52025">
    <property type="entry name" value="PA domain"/>
    <property type="match status" value="1"/>
</dbReference>
<keyword evidence="13" id="KW-0862">Zinc</keyword>
<dbReference type="GO" id="GO:0004180">
    <property type="term" value="F:carboxypeptidase activity"/>
    <property type="evidence" value="ECO:0007669"/>
    <property type="project" value="UniProtKB-KW"/>
</dbReference>
<evidence type="ECO:0000256" key="5">
    <source>
        <dbReference type="ARBA" id="ARBA00014116"/>
    </source>
</evidence>
<keyword evidence="9" id="KW-0479">Metal-binding</keyword>
<dbReference type="GO" id="GO:0005576">
    <property type="term" value="C:extracellular region"/>
    <property type="evidence" value="ECO:0007669"/>
    <property type="project" value="UniProtKB-SubCell"/>
</dbReference>
<dbReference type="Pfam" id="PF04389">
    <property type="entry name" value="Peptidase_M28"/>
    <property type="match status" value="1"/>
</dbReference>
<dbReference type="SUPFAM" id="SSF53187">
    <property type="entry name" value="Zn-dependent exopeptidases"/>
    <property type="match status" value="1"/>
</dbReference>
<dbReference type="Proteomes" id="UP000650081">
    <property type="component" value="Unassembled WGS sequence"/>
</dbReference>
<protein>
    <recommendedName>
        <fullName evidence="5">Carboxypeptidase Q</fullName>
    </recommendedName>
    <alternativeName>
        <fullName evidence="20">Plasma glutamate carboxypeptidase</fullName>
    </alternativeName>
</protein>
<evidence type="ECO:0000256" key="1">
    <source>
        <dbReference type="ARBA" id="ARBA00004240"/>
    </source>
</evidence>
<keyword evidence="12" id="KW-0256">Endoplasmic reticulum</keyword>
<evidence type="ECO:0000256" key="2">
    <source>
        <dbReference type="ARBA" id="ARBA00004371"/>
    </source>
</evidence>
<comment type="subcellular location">
    <subcellularLocation>
        <location evidence="1">Endoplasmic reticulum</location>
    </subcellularLocation>
    <subcellularLocation>
        <location evidence="3">Golgi apparatus</location>
    </subcellularLocation>
    <subcellularLocation>
        <location evidence="2">Lysosome</location>
    </subcellularLocation>
    <subcellularLocation>
        <location evidence="4">Secreted</location>
    </subcellularLocation>
</comment>
<feature type="domain" description="Peptidase M28" evidence="22">
    <location>
        <begin position="280"/>
        <end position="467"/>
    </location>
</feature>
<dbReference type="Gene3D" id="3.50.30.30">
    <property type="match status" value="1"/>
</dbReference>
<keyword evidence="10" id="KW-0732">Signal</keyword>
<keyword evidence="16" id="KW-0865">Zymogen</keyword>
<evidence type="ECO:0000256" key="20">
    <source>
        <dbReference type="ARBA" id="ARBA00033328"/>
    </source>
</evidence>
<keyword evidence="11" id="KW-0378">Hydrolase</keyword>
<dbReference type="PANTHER" id="PTHR12053:SF3">
    <property type="entry name" value="CARBOXYPEPTIDASE Q"/>
    <property type="match status" value="1"/>
</dbReference>
<keyword evidence="18" id="KW-0458">Lysosome</keyword>
<dbReference type="InterPro" id="IPR007484">
    <property type="entry name" value="Peptidase_M28"/>
</dbReference>
<keyword evidence="24" id="KW-1185">Reference proteome</keyword>
<organism evidence="23 24">
    <name type="scientific">Neolewinella lacunae</name>
    <dbReference type="NCBI Taxonomy" id="1517758"/>
    <lineage>
        <taxon>Bacteria</taxon>
        <taxon>Pseudomonadati</taxon>
        <taxon>Bacteroidota</taxon>
        <taxon>Saprospiria</taxon>
        <taxon>Saprospirales</taxon>
        <taxon>Lewinellaceae</taxon>
        <taxon>Neolewinella</taxon>
    </lineage>
</organism>
<evidence type="ECO:0000256" key="21">
    <source>
        <dbReference type="SAM" id="Phobius"/>
    </source>
</evidence>
<keyword evidence="21" id="KW-0472">Membrane</keyword>
<evidence type="ECO:0000256" key="16">
    <source>
        <dbReference type="ARBA" id="ARBA00023145"/>
    </source>
</evidence>
<dbReference type="AlphaFoldDB" id="A0A923PNH7"/>
<keyword evidence="21" id="KW-1133">Transmembrane helix</keyword>
<evidence type="ECO:0000256" key="10">
    <source>
        <dbReference type="ARBA" id="ARBA00022729"/>
    </source>
</evidence>
<gene>
    <name evidence="23" type="ORF">H9S92_21205</name>
</gene>
<evidence type="ECO:0000256" key="11">
    <source>
        <dbReference type="ARBA" id="ARBA00022801"/>
    </source>
</evidence>
<accession>A0A923PNH7</accession>
<dbReference type="InterPro" id="IPR039866">
    <property type="entry name" value="CPQ"/>
</dbReference>
<keyword evidence="14" id="KW-0333">Golgi apparatus</keyword>
<keyword evidence="15" id="KW-0482">Metalloprotease</keyword>
<evidence type="ECO:0000259" key="22">
    <source>
        <dbReference type="Pfam" id="PF04389"/>
    </source>
</evidence>
<evidence type="ECO:0000256" key="18">
    <source>
        <dbReference type="ARBA" id="ARBA00023228"/>
    </source>
</evidence>
<dbReference type="Gene3D" id="3.40.630.10">
    <property type="entry name" value="Zn peptidases"/>
    <property type="match status" value="1"/>
</dbReference>
<evidence type="ECO:0000256" key="14">
    <source>
        <dbReference type="ARBA" id="ARBA00023034"/>
    </source>
</evidence>
<reference evidence="23" key="1">
    <citation type="submission" date="2020-08" db="EMBL/GenBank/DDBJ databases">
        <title>Lewinella bacteria from marine environments.</title>
        <authorList>
            <person name="Zhong Y."/>
        </authorList>
    </citation>
    <scope>NUCLEOTIDE SEQUENCE</scope>
    <source>
        <strain evidence="23">KCTC 42187</strain>
    </source>
</reference>
<dbReference type="GO" id="GO:0006508">
    <property type="term" value="P:proteolysis"/>
    <property type="evidence" value="ECO:0007669"/>
    <property type="project" value="UniProtKB-KW"/>
</dbReference>
<name>A0A923PNH7_9BACT</name>
<dbReference type="GO" id="GO:0005764">
    <property type="term" value="C:lysosome"/>
    <property type="evidence" value="ECO:0007669"/>
    <property type="project" value="UniProtKB-SubCell"/>
</dbReference>
<feature type="transmembrane region" description="Helical" evidence="21">
    <location>
        <begin position="12"/>
        <end position="33"/>
    </location>
</feature>
<keyword evidence="6" id="KW-0964">Secreted</keyword>
<keyword evidence="7" id="KW-0121">Carboxypeptidase</keyword>
<proteinExistence type="predicted"/>
<evidence type="ECO:0000256" key="7">
    <source>
        <dbReference type="ARBA" id="ARBA00022645"/>
    </source>
</evidence>
<keyword evidence="17" id="KW-0325">Glycoprotein</keyword>
<dbReference type="PANTHER" id="PTHR12053">
    <property type="entry name" value="PROTEASE FAMILY M28 PLASMA GLUTAMATE CARBOXYPEPTIDASE-RELATED"/>
    <property type="match status" value="1"/>
</dbReference>
<evidence type="ECO:0000256" key="15">
    <source>
        <dbReference type="ARBA" id="ARBA00023049"/>
    </source>
</evidence>